<dbReference type="Proteomes" id="UP001151699">
    <property type="component" value="Chromosome B"/>
</dbReference>
<protein>
    <submittedName>
        <fullName evidence="1">Uncharacterized protein</fullName>
    </submittedName>
</protein>
<organism evidence="1 2">
    <name type="scientific">Pseudolycoriella hygida</name>
    <dbReference type="NCBI Taxonomy" id="35572"/>
    <lineage>
        <taxon>Eukaryota</taxon>
        <taxon>Metazoa</taxon>
        <taxon>Ecdysozoa</taxon>
        <taxon>Arthropoda</taxon>
        <taxon>Hexapoda</taxon>
        <taxon>Insecta</taxon>
        <taxon>Pterygota</taxon>
        <taxon>Neoptera</taxon>
        <taxon>Endopterygota</taxon>
        <taxon>Diptera</taxon>
        <taxon>Nematocera</taxon>
        <taxon>Sciaroidea</taxon>
        <taxon>Sciaridae</taxon>
        <taxon>Pseudolycoriella</taxon>
    </lineage>
</organism>
<sequence length="148" mass="17510">MSKRLQSPIRFRQAFLERNHLKQTKNVLYVKQRYVKINQEKSDTPIKSIFQKVRALANSSKLNQPNFMYNDPGMAERYMEVICGKNDGDKLDLSKKIEENLGCMGEIIEPKPKDDLFYTNRIIKTQQIETESESSARGERRYEYYFLD</sequence>
<keyword evidence="2" id="KW-1185">Reference proteome</keyword>
<reference evidence="1" key="1">
    <citation type="submission" date="2022-07" db="EMBL/GenBank/DDBJ databases">
        <authorList>
            <person name="Trinca V."/>
            <person name="Uliana J.V.C."/>
            <person name="Torres T.T."/>
            <person name="Ward R.J."/>
            <person name="Monesi N."/>
        </authorList>
    </citation>
    <scope>NUCLEOTIDE SEQUENCE</scope>
    <source>
        <strain evidence="1">HSMRA1968</strain>
        <tissue evidence="1">Whole embryos</tissue>
    </source>
</reference>
<proteinExistence type="predicted"/>
<accession>A0A9Q0N8P7</accession>
<dbReference type="AlphaFoldDB" id="A0A9Q0N8P7"/>
<dbReference type="EMBL" id="WJQU01000002">
    <property type="protein sequence ID" value="KAJ6644649.1"/>
    <property type="molecule type" value="Genomic_DNA"/>
</dbReference>
<comment type="caution">
    <text evidence="1">The sequence shown here is derived from an EMBL/GenBank/DDBJ whole genome shotgun (WGS) entry which is preliminary data.</text>
</comment>
<name>A0A9Q0N8P7_9DIPT</name>
<evidence type="ECO:0000313" key="2">
    <source>
        <dbReference type="Proteomes" id="UP001151699"/>
    </source>
</evidence>
<evidence type="ECO:0000313" key="1">
    <source>
        <dbReference type="EMBL" id="KAJ6644649.1"/>
    </source>
</evidence>
<gene>
    <name evidence="1" type="ORF">Bhyg_09618</name>
</gene>